<dbReference type="InterPro" id="IPR001082">
    <property type="entry name" value="Pilin"/>
</dbReference>
<comment type="similarity">
    <text evidence="1 3">Belongs to the N-Me-Phe pilin family.</text>
</comment>
<keyword evidence="4" id="KW-0812">Transmembrane</keyword>
<evidence type="ECO:0000256" key="2">
    <source>
        <dbReference type="ARBA" id="ARBA00022481"/>
    </source>
</evidence>
<keyword evidence="4" id="KW-0472">Membrane</keyword>
<reference evidence="5 6" key="1">
    <citation type="submission" date="2015-05" db="EMBL/GenBank/DDBJ databases">
        <title>Draft genome sequence of Lampropedia sp. CT6, isolated from the microbial mat of a hot water spring, located at Manikaran, India.</title>
        <authorList>
            <person name="Tripathi C."/>
            <person name="Rani P."/>
            <person name="Mahato N.K."/>
            <person name="Lal R."/>
        </authorList>
    </citation>
    <scope>NUCLEOTIDE SEQUENCE [LARGE SCALE GENOMIC DNA]</scope>
    <source>
        <strain evidence="5 6">CT6</strain>
    </source>
</reference>
<dbReference type="Pfam" id="PF00114">
    <property type="entry name" value="Pilin"/>
    <property type="match status" value="1"/>
</dbReference>
<organism evidence="5 6">
    <name type="scientific">Lampropedia cohaerens</name>
    <dbReference type="NCBI Taxonomy" id="1610491"/>
    <lineage>
        <taxon>Bacteria</taxon>
        <taxon>Pseudomonadati</taxon>
        <taxon>Pseudomonadota</taxon>
        <taxon>Betaproteobacteria</taxon>
        <taxon>Burkholderiales</taxon>
        <taxon>Comamonadaceae</taxon>
        <taxon>Lampropedia</taxon>
    </lineage>
</organism>
<dbReference type="OrthoDB" id="8607132at2"/>
<dbReference type="Proteomes" id="UP000050580">
    <property type="component" value="Unassembled WGS sequence"/>
</dbReference>
<evidence type="ECO:0000313" key="6">
    <source>
        <dbReference type="Proteomes" id="UP000050580"/>
    </source>
</evidence>
<dbReference type="GO" id="GO:0009289">
    <property type="term" value="C:pilus"/>
    <property type="evidence" value="ECO:0007669"/>
    <property type="project" value="InterPro"/>
</dbReference>
<name>A0A0U1Q234_9BURK</name>
<dbReference type="RefSeq" id="WP_046740934.1">
    <property type="nucleotide sequence ID" value="NZ_LBNQ01000013.1"/>
</dbReference>
<protein>
    <submittedName>
        <fullName evidence="5">Pilus assembly protein</fullName>
    </submittedName>
</protein>
<dbReference type="InterPro" id="IPR012902">
    <property type="entry name" value="N_methyl_site"/>
</dbReference>
<dbReference type="PANTHER" id="PTHR30093:SF34">
    <property type="entry name" value="PREPILIN PEPTIDASE-DEPENDENT PROTEIN D"/>
    <property type="match status" value="1"/>
</dbReference>
<keyword evidence="6" id="KW-1185">Reference proteome</keyword>
<keyword evidence="3" id="KW-0281">Fimbrium</keyword>
<dbReference type="Gene3D" id="3.30.700.10">
    <property type="entry name" value="Glycoprotein, Type 4 Pilin"/>
    <property type="match status" value="1"/>
</dbReference>
<keyword evidence="4" id="KW-1133">Transmembrane helix</keyword>
<dbReference type="EMBL" id="LBNQ01000013">
    <property type="protein sequence ID" value="KKW68813.1"/>
    <property type="molecule type" value="Genomic_DNA"/>
</dbReference>
<keyword evidence="2" id="KW-0488">Methylation</keyword>
<dbReference type="GO" id="GO:0007155">
    <property type="term" value="P:cell adhesion"/>
    <property type="evidence" value="ECO:0007669"/>
    <property type="project" value="InterPro"/>
</dbReference>
<proteinExistence type="inferred from homology"/>
<dbReference type="AlphaFoldDB" id="A0A0U1Q234"/>
<dbReference type="NCBIfam" id="TIGR02532">
    <property type="entry name" value="IV_pilin_GFxxxE"/>
    <property type="match status" value="1"/>
</dbReference>
<accession>A0A0U1Q234</accession>
<dbReference type="PANTHER" id="PTHR30093">
    <property type="entry name" value="GENERAL SECRETION PATHWAY PROTEIN G"/>
    <property type="match status" value="1"/>
</dbReference>
<sequence>MKASMQKGFTLIELMIVVAIIGILAAVALPAYQDYTKRAKVTEGISLATSAKTAVAENAANAVKYDAGWNSPGATENVKSIAIDNEDGVITITYDAPVQTDGTLKLVPFTMTVAQGATEGTPTALPNSTASYTPPADAIQWACLAAGADAVAGTDPGTLEAKLAPSNCR</sequence>
<dbReference type="InterPro" id="IPR045584">
    <property type="entry name" value="Pilin-like"/>
</dbReference>
<evidence type="ECO:0000256" key="4">
    <source>
        <dbReference type="SAM" id="Phobius"/>
    </source>
</evidence>
<feature type="transmembrane region" description="Helical" evidence="4">
    <location>
        <begin position="12"/>
        <end position="32"/>
    </location>
</feature>
<evidence type="ECO:0000313" key="5">
    <source>
        <dbReference type="EMBL" id="KKW68813.1"/>
    </source>
</evidence>
<evidence type="ECO:0000256" key="1">
    <source>
        <dbReference type="ARBA" id="ARBA00005233"/>
    </source>
</evidence>
<dbReference type="Pfam" id="PF07963">
    <property type="entry name" value="N_methyl"/>
    <property type="match status" value="1"/>
</dbReference>
<comment type="caution">
    <text evidence="5">The sequence shown here is derived from an EMBL/GenBank/DDBJ whole genome shotgun (WGS) entry which is preliminary data.</text>
</comment>
<dbReference type="SUPFAM" id="SSF54523">
    <property type="entry name" value="Pili subunits"/>
    <property type="match status" value="1"/>
</dbReference>
<gene>
    <name evidence="5" type="ORF">AAV94_03355</name>
</gene>
<evidence type="ECO:0000256" key="3">
    <source>
        <dbReference type="RuleBase" id="RU000389"/>
    </source>
</evidence>
<dbReference type="PROSITE" id="PS00409">
    <property type="entry name" value="PROKAR_NTER_METHYL"/>
    <property type="match status" value="1"/>
</dbReference>
<dbReference type="STRING" id="1610491.AAV94_03355"/>